<keyword evidence="1" id="KW-0812">Transmembrane</keyword>
<gene>
    <name evidence="2" type="ORF">SBF1_4920005</name>
</gene>
<sequence length="114" mass="13195">MPDRLDGLVWLFYLGLFHLALIGNSGGLPFKYIEYSDYYCYNNLSHSSSSSFKEGSHRLRWWGPFFFAIFGNNFMRISDSLGELNDAPSERVSIAVETIDEVKHAFSVCRKKRR</sequence>
<dbReference type="AlphaFoldDB" id="A0A2U3LG94"/>
<evidence type="ECO:0000313" key="2">
    <source>
        <dbReference type="EMBL" id="SPF50967.1"/>
    </source>
</evidence>
<accession>A0A2U3LG94</accession>
<feature type="transmembrane region" description="Helical" evidence="1">
    <location>
        <begin position="7"/>
        <end position="28"/>
    </location>
</feature>
<dbReference type="EMBL" id="OMOF01000437">
    <property type="protein sequence ID" value="SPF50967.1"/>
    <property type="molecule type" value="Genomic_DNA"/>
</dbReference>
<proteinExistence type="predicted"/>
<evidence type="ECO:0000256" key="1">
    <source>
        <dbReference type="SAM" id="Phobius"/>
    </source>
</evidence>
<organism evidence="2 3">
    <name type="scientific">Candidatus Desulfosporosinus infrequens</name>
    <dbReference type="NCBI Taxonomy" id="2043169"/>
    <lineage>
        <taxon>Bacteria</taxon>
        <taxon>Bacillati</taxon>
        <taxon>Bacillota</taxon>
        <taxon>Clostridia</taxon>
        <taxon>Eubacteriales</taxon>
        <taxon>Desulfitobacteriaceae</taxon>
        <taxon>Desulfosporosinus</taxon>
    </lineage>
</organism>
<reference evidence="3" key="1">
    <citation type="submission" date="2018-02" db="EMBL/GenBank/DDBJ databases">
        <authorList>
            <person name="Hausmann B."/>
        </authorList>
    </citation>
    <scope>NUCLEOTIDE SEQUENCE [LARGE SCALE GENOMIC DNA]</scope>
    <source>
        <strain evidence="3">Peat soil MAG SbF1</strain>
    </source>
</reference>
<keyword evidence="1" id="KW-1133">Transmembrane helix</keyword>
<name>A0A2U3LG94_9FIRM</name>
<evidence type="ECO:0000313" key="3">
    <source>
        <dbReference type="Proteomes" id="UP000238916"/>
    </source>
</evidence>
<protein>
    <submittedName>
        <fullName evidence="2">Uncharacterized protein</fullName>
    </submittedName>
</protein>
<dbReference type="Proteomes" id="UP000238916">
    <property type="component" value="Unassembled WGS sequence"/>
</dbReference>
<keyword evidence="1" id="KW-0472">Membrane</keyword>